<reference evidence="1 2" key="1">
    <citation type="submission" date="2016-12" db="EMBL/GenBank/DDBJ databases">
        <title>The genomes of Aspergillus section Nigri reveals drivers in fungal speciation.</title>
        <authorList>
            <consortium name="DOE Joint Genome Institute"/>
            <person name="Vesth T.C."/>
            <person name="Nybo J."/>
            <person name="Theobald S."/>
            <person name="Brandl J."/>
            <person name="Frisvad J.C."/>
            <person name="Nielsen K.F."/>
            <person name="Lyhne E.K."/>
            <person name="Kogle M.E."/>
            <person name="Kuo A."/>
            <person name="Riley R."/>
            <person name="Clum A."/>
            <person name="Nolan M."/>
            <person name="Lipzen A."/>
            <person name="Salamov A."/>
            <person name="Henrissat B."/>
            <person name="Wiebenga A."/>
            <person name="De Vries R.P."/>
            <person name="Grigoriev I.V."/>
            <person name="Mortensen U.H."/>
            <person name="Andersen M.R."/>
            <person name="Baker S.E."/>
        </authorList>
    </citation>
    <scope>NUCLEOTIDE SEQUENCE [LARGE SCALE GENOMIC DNA]</scope>
    <source>
        <strain evidence="1 2">CBS 117.55</strain>
    </source>
</reference>
<sequence length="165" mass="18772">MRVECSMLFAQKNKSFHFKSDSRDDLLERHILIIGSTSSLVVSSLIHQIANYLSPSRDLFLSGDTQGADRAILPCGWVTPGNVQVAASSQMMVLLCVEHQYPLPLLSVLSDRACILSLHFWLGIRVKWQETSTSSDQGIRPLEYRFRRCKQQQHHLTHPPSCYFV</sequence>
<accession>A0A317WT34</accession>
<evidence type="ECO:0000313" key="2">
    <source>
        <dbReference type="Proteomes" id="UP000247233"/>
    </source>
</evidence>
<dbReference type="VEuPathDB" id="FungiDB:BO70DRAFT_164204"/>
<dbReference type="EMBL" id="MSFL01000004">
    <property type="protein sequence ID" value="PWY89265.1"/>
    <property type="molecule type" value="Genomic_DNA"/>
</dbReference>
<name>A0A317WT34_9EURO</name>
<dbReference type="RefSeq" id="XP_025402452.1">
    <property type="nucleotide sequence ID" value="XM_025538309.1"/>
</dbReference>
<keyword evidence="2" id="KW-1185">Reference proteome</keyword>
<dbReference type="AlphaFoldDB" id="A0A317WT34"/>
<organism evidence="1 2">
    <name type="scientific">Aspergillus heteromorphus CBS 117.55</name>
    <dbReference type="NCBI Taxonomy" id="1448321"/>
    <lineage>
        <taxon>Eukaryota</taxon>
        <taxon>Fungi</taxon>
        <taxon>Dikarya</taxon>
        <taxon>Ascomycota</taxon>
        <taxon>Pezizomycotina</taxon>
        <taxon>Eurotiomycetes</taxon>
        <taxon>Eurotiomycetidae</taxon>
        <taxon>Eurotiales</taxon>
        <taxon>Aspergillaceae</taxon>
        <taxon>Aspergillus</taxon>
        <taxon>Aspergillus subgen. Circumdati</taxon>
    </lineage>
</organism>
<protein>
    <submittedName>
        <fullName evidence="1">Uncharacterized protein</fullName>
    </submittedName>
</protein>
<comment type="caution">
    <text evidence="1">The sequence shown here is derived from an EMBL/GenBank/DDBJ whole genome shotgun (WGS) entry which is preliminary data.</text>
</comment>
<dbReference type="GeneID" id="37060546"/>
<dbReference type="Proteomes" id="UP000247233">
    <property type="component" value="Unassembled WGS sequence"/>
</dbReference>
<evidence type="ECO:0000313" key="1">
    <source>
        <dbReference type="EMBL" id="PWY89265.1"/>
    </source>
</evidence>
<gene>
    <name evidence="1" type="ORF">BO70DRAFT_164204</name>
</gene>
<proteinExistence type="predicted"/>